<dbReference type="Pfam" id="PF01455">
    <property type="entry name" value="HupF_HypC"/>
    <property type="match status" value="1"/>
</dbReference>
<dbReference type="RefSeq" id="WP_117446559.1">
    <property type="nucleotide sequence ID" value="NZ_CALCIP010000024.1"/>
</dbReference>
<dbReference type="PANTHER" id="PTHR35177">
    <property type="entry name" value="HYDROGENASE MATURATION FACTOR HYBG"/>
    <property type="match status" value="1"/>
</dbReference>
<dbReference type="GO" id="GO:0051604">
    <property type="term" value="P:protein maturation"/>
    <property type="evidence" value="ECO:0007669"/>
    <property type="project" value="TreeGrafter"/>
</dbReference>
<accession>A0A3E3E4G0</accession>
<evidence type="ECO:0000313" key="3">
    <source>
        <dbReference type="Proteomes" id="UP000260721"/>
    </source>
</evidence>
<protein>
    <submittedName>
        <fullName evidence="2">HypC/HybG/HupF family hydrogenase formation chaperone</fullName>
    </submittedName>
</protein>
<dbReference type="AlphaFoldDB" id="A0A3E3E4G0"/>
<dbReference type="GO" id="GO:1902670">
    <property type="term" value="F:carbon dioxide binding"/>
    <property type="evidence" value="ECO:0007669"/>
    <property type="project" value="TreeGrafter"/>
</dbReference>
<proteinExistence type="inferred from homology"/>
<dbReference type="PANTHER" id="PTHR35177:SF2">
    <property type="entry name" value="HYDROGENASE MATURATION FACTOR HYBG"/>
    <property type="match status" value="1"/>
</dbReference>
<organism evidence="2 3">
    <name type="scientific">Faecalicoccus pleomorphus</name>
    <dbReference type="NCBI Taxonomy" id="1323"/>
    <lineage>
        <taxon>Bacteria</taxon>
        <taxon>Bacillati</taxon>
        <taxon>Bacillota</taxon>
        <taxon>Erysipelotrichia</taxon>
        <taxon>Erysipelotrichales</taxon>
        <taxon>Erysipelotrichaceae</taxon>
        <taxon>Faecalicoccus</taxon>
    </lineage>
</organism>
<comment type="similarity">
    <text evidence="1">Belongs to the HupF/HypC family.</text>
</comment>
<gene>
    <name evidence="2" type="ORF">DXC78_08000</name>
</gene>
<dbReference type="NCBIfam" id="TIGR00074">
    <property type="entry name" value="hypC_hupF"/>
    <property type="match status" value="1"/>
</dbReference>
<dbReference type="SUPFAM" id="SSF159127">
    <property type="entry name" value="HupF/HypC-like"/>
    <property type="match status" value="1"/>
</dbReference>
<dbReference type="Gene3D" id="2.30.30.140">
    <property type="match status" value="1"/>
</dbReference>
<sequence length="86" mass="9503">MASPRGCSIRIKHSPFGFPLTIEKIEGNTAIAGAHGISQTIRIDFIPDVQIGDEVMVHAGFAIEKVDSQEAQKTRDLYQEIFNAFQ</sequence>
<reference evidence="2 3" key="1">
    <citation type="submission" date="2018-08" db="EMBL/GenBank/DDBJ databases">
        <title>A genome reference for cultivated species of the human gut microbiota.</title>
        <authorList>
            <person name="Zou Y."/>
            <person name="Xue W."/>
            <person name="Luo G."/>
        </authorList>
    </citation>
    <scope>NUCLEOTIDE SEQUENCE [LARGE SCALE GENOMIC DNA]</scope>
    <source>
        <strain evidence="2 3">TF08-11</strain>
    </source>
</reference>
<dbReference type="Proteomes" id="UP000260721">
    <property type="component" value="Unassembled WGS sequence"/>
</dbReference>
<evidence type="ECO:0000256" key="1">
    <source>
        <dbReference type="ARBA" id="ARBA00006018"/>
    </source>
</evidence>
<comment type="caution">
    <text evidence="2">The sequence shown here is derived from an EMBL/GenBank/DDBJ whole genome shotgun (WGS) entry which is preliminary data.</text>
</comment>
<name>A0A3E3E4G0_9FIRM</name>
<dbReference type="PRINTS" id="PR00445">
    <property type="entry name" value="HUPFHYPC"/>
</dbReference>
<dbReference type="GO" id="GO:0005506">
    <property type="term" value="F:iron ion binding"/>
    <property type="evidence" value="ECO:0007669"/>
    <property type="project" value="TreeGrafter"/>
</dbReference>
<dbReference type="InterPro" id="IPR001109">
    <property type="entry name" value="Hydrogenase_HupF/HypC"/>
</dbReference>
<evidence type="ECO:0000313" key="2">
    <source>
        <dbReference type="EMBL" id="RGD76115.1"/>
    </source>
</evidence>
<dbReference type="STRING" id="1123313.GCA_000420345_01360"/>
<dbReference type="EMBL" id="QUSK01000016">
    <property type="protein sequence ID" value="RGD76115.1"/>
    <property type="molecule type" value="Genomic_DNA"/>
</dbReference>